<dbReference type="AlphaFoldDB" id="A0A3E4Y8W4"/>
<dbReference type="EMBL" id="QSTP01000009">
    <property type="protein sequence ID" value="RGM71158.1"/>
    <property type="molecule type" value="Genomic_DNA"/>
</dbReference>
<dbReference type="Proteomes" id="UP000285290">
    <property type="component" value="Unassembled WGS sequence"/>
</dbReference>
<evidence type="ECO:0000313" key="7">
    <source>
        <dbReference type="Proteomes" id="UP000285290"/>
    </source>
</evidence>
<evidence type="ECO:0000313" key="4">
    <source>
        <dbReference type="EMBL" id="RHI16538.1"/>
    </source>
</evidence>
<protein>
    <submittedName>
        <fullName evidence="2">Uncharacterized protein</fullName>
    </submittedName>
</protein>
<name>A0A3E4Y8W4_9FIRM</name>
<comment type="caution">
    <text evidence="2">The sequence shown here is derived from an EMBL/GenBank/DDBJ whole genome shotgun (WGS) entry which is preliminary data.</text>
</comment>
<dbReference type="Proteomes" id="UP000285865">
    <property type="component" value="Unassembled WGS sequence"/>
</dbReference>
<evidence type="ECO:0000313" key="8">
    <source>
        <dbReference type="Proteomes" id="UP000285865"/>
    </source>
</evidence>
<proteinExistence type="predicted"/>
<dbReference type="EMBL" id="QSKC01000004">
    <property type="protein sequence ID" value="RHE33199.1"/>
    <property type="molecule type" value="Genomic_DNA"/>
</dbReference>
<evidence type="ECO:0000313" key="6">
    <source>
        <dbReference type="Proteomes" id="UP000260758"/>
    </source>
</evidence>
<sequence length="128" mass="13403">MDMCYDGALVLPSSYAVMNEEEMTYMEGGIRVSKYSSGKLFDTYRVHFTAAECSKIALAYGVISGVASIIGALTGPIGAIAGGVTAGACGIAAAVWSYAASKGGLNTYIPILKSGKLYNGKKVRYIYC</sequence>
<dbReference type="InterPro" id="IPR019493">
    <property type="entry name" value="Bacteriocin_IIb_lactacin-rel"/>
</dbReference>
<reference evidence="5 6" key="1">
    <citation type="submission" date="2018-08" db="EMBL/GenBank/DDBJ databases">
        <title>A genome reference for cultivated species of the human gut microbiota.</title>
        <authorList>
            <person name="Zou Y."/>
            <person name="Xue W."/>
            <person name="Luo G."/>
        </authorList>
    </citation>
    <scope>NUCLEOTIDE SEQUENCE [LARGE SCALE GENOMIC DNA]</scope>
    <source>
        <strain evidence="4 8">AM16-11</strain>
        <strain evidence="3 7">AM29-10</strain>
        <strain evidence="2 6">OM07-13</strain>
        <strain evidence="1 5">OM08-12AT</strain>
    </source>
</reference>
<accession>A0A3E4Y8W4</accession>
<organism evidence="2 6">
    <name type="scientific">Agathobacter rectalis</name>
    <dbReference type="NCBI Taxonomy" id="39491"/>
    <lineage>
        <taxon>Bacteria</taxon>
        <taxon>Bacillati</taxon>
        <taxon>Bacillota</taxon>
        <taxon>Clostridia</taxon>
        <taxon>Lachnospirales</taxon>
        <taxon>Lachnospiraceae</taxon>
        <taxon>Agathobacter</taxon>
    </lineage>
</organism>
<dbReference type="RefSeq" id="WP_015516840.1">
    <property type="nucleotide sequence ID" value="NZ_JAAISB010000002.1"/>
</dbReference>
<evidence type="ECO:0000313" key="2">
    <source>
        <dbReference type="EMBL" id="RGM71158.1"/>
    </source>
</evidence>
<dbReference type="Proteomes" id="UP000260717">
    <property type="component" value="Unassembled WGS sequence"/>
</dbReference>
<dbReference type="Pfam" id="PF10439">
    <property type="entry name" value="Bacteriocin_IIc"/>
    <property type="match status" value="1"/>
</dbReference>
<evidence type="ECO:0000313" key="3">
    <source>
        <dbReference type="EMBL" id="RHE33199.1"/>
    </source>
</evidence>
<dbReference type="GO" id="GO:0042742">
    <property type="term" value="P:defense response to bacterium"/>
    <property type="evidence" value="ECO:0007669"/>
    <property type="project" value="InterPro"/>
</dbReference>
<dbReference type="EMBL" id="QSTI01000006">
    <property type="protein sequence ID" value="RGM50982.1"/>
    <property type="molecule type" value="Genomic_DNA"/>
</dbReference>
<evidence type="ECO:0000313" key="1">
    <source>
        <dbReference type="EMBL" id="RGM50982.1"/>
    </source>
</evidence>
<dbReference type="Proteomes" id="UP000260758">
    <property type="component" value="Unassembled WGS sequence"/>
</dbReference>
<evidence type="ECO:0000313" key="5">
    <source>
        <dbReference type="Proteomes" id="UP000260717"/>
    </source>
</evidence>
<dbReference type="EMBL" id="QRKN01000026">
    <property type="protein sequence ID" value="RHI16538.1"/>
    <property type="molecule type" value="Genomic_DNA"/>
</dbReference>
<gene>
    <name evidence="4" type="ORF">DW172_16075</name>
    <name evidence="3" type="ORF">DW753_04805</name>
    <name evidence="2" type="ORF">DXB99_09655</name>
    <name evidence="1" type="ORF">DXC13_05900</name>
</gene>